<dbReference type="EMBL" id="QNUK01000067">
    <property type="protein sequence ID" value="KAF5903822.1"/>
    <property type="molecule type" value="Genomic_DNA"/>
</dbReference>
<organism evidence="1 2">
    <name type="scientific">Clarias magur</name>
    <name type="common">Asian catfish</name>
    <name type="synonym">Macropteronotus magur</name>
    <dbReference type="NCBI Taxonomy" id="1594786"/>
    <lineage>
        <taxon>Eukaryota</taxon>
        <taxon>Metazoa</taxon>
        <taxon>Chordata</taxon>
        <taxon>Craniata</taxon>
        <taxon>Vertebrata</taxon>
        <taxon>Euteleostomi</taxon>
        <taxon>Actinopterygii</taxon>
        <taxon>Neopterygii</taxon>
        <taxon>Teleostei</taxon>
        <taxon>Ostariophysi</taxon>
        <taxon>Siluriformes</taxon>
        <taxon>Clariidae</taxon>
        <taxon>Clarias</taxon>
    </lineage>
</organism>
<evidence type="ECO:0000313" key="1">
    <source>
        <dbReference type="EMBL" id="KAF5903822.1"/>
    </source>
</evidence>
<comment type="caution">
    <text evidence="1">The sequence shown here is derived from an EMBL/GenBank/DDBJ whole genome shotgun (WGS) entry which is preliminary data.</text>
</comment>
<dbReference type="Proteomes" id="UP000727407">
    <property type="component" value="Unassembled WGS sequence"/>
</dbReference>
<evidence type="ECO:0000313" key="2">
    <source>
        <dbReference type="Proteomes" id="UP000727407"/>
    </source>
</evidence>
<gene>
    <name evidence="1" type="primary">atpI</name>
    <name evidence="1" type="ORF">DAT39_006401</name>
</gene>
<accession>A0A8J4UPY5</accession>
<keyword evidence="2" id="KW-1185">Reference proteome</keyword>
<protein>
    <submittedName>
        <fullName evidence="1">V-type ATP synthase subunit I</fullName>
    </submittedName>
</protein>
<dbReference type="AlphaFoldDB" id="A0A8J4UPY5"/>
<reference evidence="1" key="1">
    <citation type="submission" date="2020-07" db="EMBL/GenBank/DDBJ databases">
        <title>Clarias magur genome sequencing, assembly and annotation.</title>
        <authorList>
            <person name="Kushwaha B."/>
            <person name="Kumar R."/>
            <person name="Das P."/>
            <person name="Joshi C.G."/>
            <person name="Kumar D."/>
            <person name="Nagpure N.S."/>
            <person name="Pandey M."/>
            <person name="Agarwal S."/>
            <person name="Srivastava S."/>
            <person name="Singh M."/>
            <person name="Sahoo L."/>
            <person name="Jayasankar P."/>
            <person name="Meher P.K."/>
            <person name="Koringa P.G."/>
            <person name="Iquebal M.A."/>
            <person name="Das S.P."/>
            <person name="Bit A."/>
            <person name="Patnaik S."/>
            <person name="Patel N."/>
            <person name="Shah T.M."/>
            <person name="Hinsu A."/>
            <person name="Jena J.K."/>
        </authorList>
    </citation>
    <scope>NUCLEOTIDE SEQUENCE</scope>
    <source>
        <strain evidence="1">CIFAMagur01</strain>
        <tissue evidence="1">Testis</tissue>
    </source>
</reference>
<name>A0A8J4UPY5_CLAMG</name>
<sequence>MASQSHCKHHFCYGILSMLWGWRDLQGTSAELLVAKCCPIFHGLTALTSYDECALQGTEEHRLLLLMPPINNLSLKRQHLPQLCCVLR</sequence>
<proteinExistence type="predicted"/>